<comment type="caution">
    <text evidence="1">The sequence shown here is derived from an EMBL/GenBank/DDBJ whole genome shotgun (WGS) entry which is preliminary data.</text>
</comment>
<reference evidence="1" key="2">
    <citation type="journal article" date="2013" name="Mar. Genomics">
        <title>Expression of sulfatases in Rhodopirellula baltica and the diversity of sulfatases in the genus Rhodopirellula.</title>
        <authorList>
            <person name="Wegner C.E."/>
            <person name="Richter-Heitmann T."/>
            <person name="Klindworth A."/>
            <person name="Klockow C."/>
            <person name="Richter M."/>
            <person name="Achstetter T."/>
            <person name="Glockner F.O."/>
            <person name="Harder J."/>
        </authorList>
    </citation>
    <scope>NUCLEOTIDE SEQUENCE [LARGE SCALE GENOMIC DNA]</scope>
    <source>
        <strain evidence="1">6C</strain>
    </source>
</reference>
<dbReference type="InterPro" id="IPR016024">
    <property type="entry name" value="ARM-type_fold"/>
</dbReference>
<sequence length="155" mass="17653">MVYFRHLEDYRIFDQLFPFLDCPEKTQRIAALRATSTFRNPAKWPPVMDALSDPGSTQPLLSAALQHVGEPIPLSIKRKLQPILAGLLDRRLNARVQEQVSWAICTTIEERTVDAMIELLADSRGARKTLGKTVKMSTSGDRMQFLERRFISQLP</sequence>
<dbReference type="SUPFAM" id="SSF48371">
    <property type="entry name" value="ARM repeat"/>
    <property type="match status" value="1"/>
</dbReference>
<accession>M2AL41</accession>
<organism evidence="1 2">
    <name type="scientific">Rhodopirellula europaea 6C</name>
    <dbReference type="NCBI Taxonomy" id="1263867"/>
    <lineage>
        <taxon>Bacteria</taxon>
        <taxon>Pseudomonadati</taxon>
        <taxon>Planctomycetota</taxon>
        <taxon>Planctomycetia</taxon>
        <taxon>Pirellulales</taxon>
        <taxon>Pirellulaceae</taxon>
        <taxon>Rhodopirellula</taxon>
    </lineage>
</organism>
<gene>
    <name evidence="1" type="ORF">RE6C_01471</name>
</gene>
<keyword evidence="2" id="KW-1185">Reference proteome</keyword>
<dbReference type="AlphaFoldDB" id="M2AL41"/>
<dbReference type="Gene3D" id="1.25.10.10">
    <property type="entry name" value="Leucine-rich Repeat Variant"/>
    <property type="match status" value="1"/>
</dbReference>
<dbReference type="PATRIC" id="fig|1263867.3.peg.1555"/>
<protein>
    <submittedName>
        <fullName evidence="1">Uncharacterized protein</fullName>
    </submittedName>
</protein>
<dbReference type="Proteomes" id="UP000011529">
    <property type="component" value="Unassembled WGS sequence"/>
</dbReference>
<name>M2AL41_9BACT</name>
<evidence type="ECO:0000313" key="2">
    <source>
        <dbReference type="Proteomes" id="UP000011529"/>
    </source>
</evidence>
<evidence type="ECO:0000313" key="1">
    <source>
        <dbReference type="EMBL" id="EMB17840.1"/>
    </source>
</evidence>
<dbReference type="EMBL" id="ANMO01000085">
    <property type="protein sequence ID" value="EMB17840.1"/>
    <property type="molecule type" value="Genomic_DNA"/>
</dbReference>
<dbReference type="InterPro" id="IPR011989">
    <property type="entry name" value="ARM-like"/>
</dbReference>
<proteinExistence type="predicted"/>
<reference evidence="1" key="1">
    <citation type="submission" date="2012-11" db="EMBL/GenBank/DDBJ databases">
        <title>Permanent draft genomes of Rhodopirellula europaea strain SH398 and 6C.</title>
        <authorList>
            <person name="Richter M."/>
            <person name="Richter-Heitmann T."/>
            <person name="Frank C."/>
            <person name="Harder J."/>
            <person name="Glockner F.O."/>
        </authorList>
    </citation>
    <scope>NUCLEOTIDE SEQUENCE</scope>
    <source>
        <strain evidence="1">6C</strain>
    </source>
</reference>